<dbReference type="AlphaFoldDB" id="A0A1M6JTR1"/>
<organism evidence="1 2">
    <name type="scientific">Arenibacter nanhaiticus</name>
    <dbReference type="NCBI Taxonomy" id="558155"/>
    <lineage>
        <taxon>Bacteria</taxon>
        <taxon>Pseudomonadati</taxon>
        <taxon>Bacteroidota</taxon>
        <taxon>Flavobacteriia</taxon>
        <taxon>Flavobacteriales</taxon>
        <taxon>Flavobacteriaceae</taxon>
        <taxon>Arenibacter</taxon>
    </lineage>
</organism>
<dbReference type="Proteomes" id="UP000184231">
    <property type="component" value="Unassembled WGS sequence"/>
</dbReference>
<evidence type="ECO:0000313" key="1">
    <source>
        <dbReference type="EMBL" id="SHJ50125.1"/>
    </source>
</evidence>
<evidence type="ECO:0000313" key="2">
    <source>
        <dbReference type="Proteomes" id="UP000184231"/>
    </source>
</evidence>
<gene>
    <name evidence="1" type="ORF">SAMN04487911_12314</name>
</gene>
<dbReference type="EMBL" id="FQYX01000023">
    <property type="protein sequence ID" value="SHJ50125.1"/>
    <property type="molecule type" value="Genomic_DNA"/>
</dbReference>
<sequence>MKRLYCFLVIMIILLGSKYTRTAESRDIVTEVHFKNTNSATAILKYAP</sequence>
<accession>A0A1M6JTR1</accession>
<dbReference type="RefSeq" id="WP_178338882.1">
    <property type="nucleotide sequence ID" value="NZ_FQYX01000023.1"/>
</dbReference>
<proteinExistence type="predicted"/>
<keyword evidence="2" id="KW-1185">Reference proteome</keyword>
<name>A0A1M6JTR1_9FLAO</name>
<protein>
    <submittedName>
        <fullName evidence="1">Uncharacterized protein</fullName>
    </submittedName>
</protein>
<reference evidence="1 2" key="1">
    <citation type="submission" date="2016-11" db="EMBL/GenBank/DDBJ databases">
        <authorList>
            <person name="Jaros S."/>
            <person name="Januszkiewicz K."/>
            <person name="Wedrychowicz H."/>
        </authorList>
    </citation>
    <scope>NUCLEOTIDE SEQUENCE [LARGE SCALE GENOMIC DNA]</scope>
    <source>
        <strain evidence="1 2">CGMCC 1.8863</strain>
    </source>
</reference>